<feature type="domain" description="Peptidase A2" evidence="4">
    <location>
        <begin position="222"/>
        <end position="296"/>
    </location>
</feature>
<organism evidence="5 6">
    <name type="scientific">Myxacorys almedinensis A</name>
    <dbReference type="NCBI Taxonomy" id="2690445"/>
    <lineage>
        <taxon>Bacteria</taxon>
        <taxon>Bacillati</taxon>
        <taxon>Cyanobacteriota</taxon>
        <taxon>Cyanophyceae</taxon>
        <taxon>Leptolyngbyales</taxon>
        <taxon>Leptolyngbyaceae</taxon>
        <taxon>Myxacorys</taxon>
        <taxon>Myxacorys almedinensis</taxon>
    </lineage>
</organism>
<keyword evidence="3" id="KW-1133">Transmembrane helix</keyword>
<evidence type="ECO:0000313" key="6">
    <source>
        <dbReference type="Proteomes" id="UP000646053"/>
    </source>
</evidence>
<dbReference type="InterPro" id="IPR001969">
    <property type="entry name" value="Aspartic_peptidase_AS"/>
</dbReference>
<evidence type="ECO:0000256" key="1">
    <source>
        <dbReference type="ARBA" id="ARBA00022801"/>
    </source>
</evidence>
<dbReference type="GO" id="GO:0006508">
    <property type="term" value="P:proteolysis"/>
    <property type="evidence" value="ECO:0007669"/>
    <property type="project" value="UniProtKB-KW"/>
</dbReference>
<dbReference type="GO" id="GO:0004190">
    <property type="term" value="F:aspartic-type endopeptidase activity"/>
    <property type="evidence" value="ECO:0007669"/>
    <property type="project" value="InterPro"/>
</dbReference>
<comment type="caution">
    <text evidence="5">The sequence shown here is derived from an EMBL/GenBank/DDBJ whole genome shotgun (WGS) entry which is preliminary data.</text>
</comment>
<evidence type="ECO:0000259" key="4">
    <source>
        <dbReference type="PROSITE" id="PS50175"/>
    </source>
</evidence>
<dbReference type="Gene3D" id="2.40.70.10">
    <property type="entry name" value="Acid Proteases"/>
    <property type="match status" value="1"/>
</dbReference>
<name>A0A8J8CKE0_9CYAN</name>
<protein>
    <submittedName>
        <fullName evidence="5">Aspartyl protease</fullName>
    </submittedName>
</protein>
<dbReference type="CDD" id="cd05483">
    <property type="entry name" value="retropepsin_like_bacteria"/>
    <property type="match status" value="1"/>
</dbReference>
<dbReference type="RefSeq" id="WP_162422068.1">
    <property type="nucleotide sequence ID" value="NZ_WVIE01000004.1"/>
</dbReference>
<keyword evidence="6" id="KW-1185">Reference proteome</keyword>
<feature type="region of interest" description="Disordered" evidence="2">
    <location>
        <begin position="68"/>
        <end position="88"/>
    </location>
</feature>
<dbReference type="Pfam" id="PF13975">
    <property type="entry name" value="gag-asp_proteas"/>
    <property type="match status" value="1"/>
</dbReference>
<proteinExistence type="predicted"/>
<keyword evidence="5" id="KW-0645">Protease</keyword>
<dbReference type="EMBL" id="WVIE01000004">
    <property type="protein sequence ID" value="NDJ16550.1"/>
    <property type="molecule type" value="Genomic_DNA"/>
</dbReference>
<evidence type="ECO:0000256" key="2">
    <source>
        <dbReference type="SAM" id="MobiDB-lite"/>
    </source>
</evidence>
<keyword evidence="3" id="KW-0812">Transmembrane</keyword>
<dbReference type="InterPro" id="IPR034122">
    <property type="entry name" value="Retropepsin-like_bacterial"/>
</dbReference>
<feature type="transmembrane region" description="Helical" evidence="3">
    <location>
        <begin position="43"/>
        <end position="62"/>
    </location>
</feature>
<dbReference type="InterPro" id="IPR021109">
    <property type="entry name" value="Peptidase_aspartic_dom_sf"/>
</dbReference>
<reference evidence="5" key="1">
    <citation type="submission" date="2019-12" db="EMBL/GenBank/DDBJ databases">
        <title>High-Quality draft genome sequences of three cyanobacteria isolated from the limestone walls of the Old Cathedral of Coimbra.</title>
        <authorList>
            <person name="Tiago I."/>
            <person name="Soares F."/>
            <person name="Portugal A."/>
        </authorList>
    </citation>
    <scope>NUCLEOTIDE SEQUENCE</scope>
    <source>
        <strain evidence="5">A</strain>
    </source>
</reference>
<accession>A0A8J8CKE0</accession>
<dbReference type="PROSITE" id="PS50175">
    <property type="entry name" value="ASP_PROT_RETROV"/>
    <property type="match status" value="1"/>
</dbReference>
<evidence type="ECO:0000313" key="5">
    <source>
        <dbReference type="EMBL" id="NDJ16550.1"/>
    </source>
</evidence>
<dbReference type="SUPFAM" id="SSF50630">
    <property type="entry name" value="Acid proteases"/>
    <property type="match status" value="1"/>
</dbReference>
<dbReference type="Proteomes" id="UP000646053">
    <property type="component" value="Unassembled WGS sequence"/>
</dbReference>
<dbReference type="PROSITE" id="PS00141">
    <property type="entry name" value="ASP_PROTEASE"/>
    <property type="match status" value="1"/>
</dbReference>
<gene>
    <name evidence="5" type="ORF">GS601_04455</name>
</gene>
<sequence length="318" mass="34077">MPSSRGRSCDAVLLVFGTLGKAQIGSASPPYPALPMPKSSGALLFAIAGVFALGSVACSRLVTSAKPKAVMSTGSPTAQPTPTAPETLQDESYRLALDRADSASSITESAQSPEDWELVIGRWQQAIALLKQVPPHDPNKKFALQKLRDYQRNLAIAQGRAKGMGTDKIKVIDPGFSIDEPLDKTQLTPSYSAGDAVYRVKIKYRKHRIPVIDVIFNGSQRYEMMVDTGASNTMINEEMAERLGVKIVGTSKAQTAAGVTDVNIGFLNSISVGNNTIVDVPVSIGPLEVGLLGHDLFGDCDLSIKRDVVEFSQCQKNK</sequence>
<evidence type="ECO:0000256" key="3">
    <source>
        <dbReference type="SAM" id="Phobius"/>
    </source>
</evidence>
<dbReference type="AlphaFoldDB" id="A0A8J8CKE0"/>
<dbReference type="InterPro" id="IPR001995">
    <property type="entry name" value="Peptidase_A2_cat"/>
</dbReference>
<keyword evidence="1" id="KW-0378">Hydrolase</keyword>
<feature type="compositionally biased region" description="Low complexity" evidence="2">
    <location>
        <begin position="76"/>
        <end position="87"/>
    </location>
</feature>
<keyword evidence="3" id="KW-0472">Membrane</keyword>